<comment type="subunit">
    <text evidence="10">Conjugated with ATG12.</text>
</comment>
<dbReference type="InterPro" id="IPR048939">
    <property type="entry name" value="ATG5_UblA"/>
</dbReference>
<dbReference type="PANTHER" id="PTHR13040:SF2">
    <property type="entry name" value="AUTOPHAGY PROTEIN 5"/>
    <property type="match status" value="1"/>
</dbReference>
<keyword evidence="8 10" id="KW-0072">Autophagy</keyword>
<protein>
    <recommendedName>
        <fullName evidence="4 10">Autophagy protein 5</fullName>
    </recommendedName>
</protein>
<evidence type="ECO:0000259" key="11">
    <source>
        <dbReference type="Pfam" id="PF04106"/>
    </source>
</evidence>
<dbReference type="Gene3D" id="1.10.246.190">
    <property type="entry name" value="Autophagy protein Apg5, helix rich domain"/>
    <property type="match status" value="1"/>
</dbReference>
<evidence type="ECO:0000256" key="5">
    <source>
        <dbReference type="ARBA" id="ARBA00022490"/>
    </source>
</evidence>
<dbReference type="GO" id="GO:0019776">
    <property type="term" value="F:Atg8-family ligase activity"/>
    <property type="evidence" value="ECO:0007669"/>
    <property type="project" value="TreeGrafter"/>
</dbReference>
<dbReference type="EMBL" id="CAJFCJ010000003">
    <property type="protein sequence ID" value="CAD5113322.1"/>
    <property type="molecule type" value="Genomic_DNA"/>
</dbReference>
<dbReference type="Gene3D" id="3.10.20.620">
    <property type="match status" value="1"/>
</dbReference>
<dbReference type="GO" id="GO:0005776">
    <property type="term" value="C:autophagosome"/>
    <property type="evidence" value="ECO:0007669"/>
    <property type="project" value="TreeGrafter"/>
</dbReference>
<dbReference type="GO" id="GO:0034045">
    <property type="term" value="C:phagophore assembly site membrane"/>
    <property type="evidence" value="ECO:0007669"/>
    <property type="project" value="UniProtKB-SubCell"/>
</dbReference>
<gene>
    <name evidence="14" type="ORF">DGYR_LOCUS2337</name>
</gene>
<dbReference type="GO" id="GO:0044233">
    <property type="term" value="C:mitochondria-associated endoplasmic reticulum membrane contact site"/>
    <property type="evidence" value="ECO:0007669"/>
    <property type="project" value="TreeGrafter"/>
</dbReference>
<dbReference type="GO" id="GO:0007033">
    <property type="term" value="P:vacuole organization"/>
    <property type="evidence" value="ECO:0007669"/>
    <property type="project" value="UniProtKB-ARBA"/>
</dbReference>
<keyword evidence="9 10" id="KW-0472">Membrane</keyword>
<proteinExistence type="inferred from homology"/>
<dbReference type="GO" id="GO:0034274">
    <property type="term" value="C:Atg12-Atg5-Atg16 complex"/>
    <property type="evidence" value="ECO:0007669"/>
    <property type="project" value="TreeGrafter"/>
</dbReference>
<sequence length="270" mass="31542">MAEDRGILREVWEGKVPVSFTLSAEEVSTYEHPESCYLLVPRHSYFPLFLDKLQKHFINYVNGDESDVWLENTNTNQPIKWHYPVGVLFDLLNSSHSLPWNLTVHFKNFPDSIFRWNNRDAIESHFMSCIKEADALKHLGKVISGMQIQHHKQLWAGLLSDKFEQFWAVNKKLMEGDGDESFKSIPFKIYQGDSRHIQKLFKPQNERGDSKTLRDMIQEVAPECFDENGELNQKIITHGIEMPLESDIIWLSEHLSYPDNFLHICLIPLE</sequence>
<evidence type="ECO:0000256" key="1">
    <source>
        <dbReference type="ARBA" id="ARBA00004496"/>
    </source>
</evidence>
<dbReference type="AlphaFoldDB" id="A0A7I8VAW0"/>
<keyword evidence="15" id="KW-1185">Reference proteome</keyword>
<evidence type="ECO:0000313" key="14">
    <source>
        <dbReference type="EMBL" id="CAD5113322.1"/>
    </source>
</evidence>
<dbReference type="GO" id="GO:0061908">
    <property type="term" value="C:phagophore"/>
    <property type="evidence" value="ECO:0007669"/>
    <property type="project" value="TreeGrafter"/>
</dbReference>
<feature type="domain" description="Autophagy protein ATG5 UblB" evidence="11">
    <location>
        <begin position="184"/>
        <end position="266"/>
    </location>
</feature>
<dbReference type="OrthoDB" id="272162at2759"/>
<dbReference type="InterPro" id="IPR048318">
    <property type="entry name" value="ATG5_UblB"/>
</dbReference>
<evidence type="ECO:0000256" key="8">
    <source>
        <dbReference type="ARBA" id="ARBA00023006"/>
    </source>
</evidence>
<dbReference type="Proteomes" id="UP000549394">
    <property type="component" value="Unassembled WGS sequence"/>
</dbReference>
<evidence type="ECO:0000259" key="12">
    <source>
        <dbReference type="Pfam" id="PF20637"/>
    </source>
</evidence>
<organism evidence="14 15">
    <name type="scientific">Dimorphilus gyrociliatus</name>
    <dbReference type="NCBI Taxonomy" id="2664684"/>
    <lineage>
        <taxon>Eukaryota</taxon>
        <taxon>Metazoa</taxon>
        <taxon>Spiralia</taxon>
        <taxon>Lophotrochozoa</taxon>
        <taxon>Annelida</taxon>
        <taxon>Polychaeta</taxon>
        <taxon>Polychaeta incertae sedis</taxon>
        <taxon>Dinophilidae</taxon>
        <taxon>Dimorphilus</taxon>
    </lineage>
</organism>
<keyword evidence="5" id="KW-0963">Cytoplasm</keyword>
<evidence type="ECO:0000256" key="4">
    <source>
        <dbReference type="ARBA" id="ARBA00015616"/>
    </source>
</evidence>
<dbReference type="Pfam" id="PF04106">
    <property type="entry name" value="ATG5_UblB"/>
    <property type="match status" value="1"/>
</dbReference>
<name>A0A7I8VAW0_9ANNE</name>
<evidence type="ECO:0000256" key="2">
    <source>
        <dbReference type="ARBA" id="ARBA00004623"/>
    </source>
</evidence>
<dbReference type="InterPro" id="IPR042526">
    <property type="entry name" value="Atg5_HR"/>
</dbReference>
<evidence type="ECO:0000259" key="13">
    <source>
        <dbReference type="Pfam" id="PF20638"/>
    </source>
</evidence>
<comment type="subcellular location">
    <subcellularLocation>
        <location evidence="1">Cytoplasm</location>
    </subcellularLocation>
    <subcellularLocation>
        <location evidence="2 10">Preautophagosomal structure membrane</location>
        <topology evidence="2 10">Peripheral membrane protein</topology>
    </subcellularLocation>
</comment>
<dbReference type="FunFam" id="3.10.20.90:FF:000100">
    <property type="entry name" value="Autophagy related 5"/>
    <property type="match status" value="1"/>
</dbReference>
<dbReference type="GO" id="GO:0034727">
    <property type="term" value="P:piecemeal microautophagy of the nucleus"/>
    <property type="evidence" value="ECO:0007669"/>
    <property type="project" value="TreeGrafter"/>
</dbReference>
<dbReference type="FunFam" id="1.10.246.190:FF:000001">
    <property type="entry name" value="Autophagy related 5"/>
    <property type="match status" value="1"/>
</dbReference>
<comment type="similarity">
    <text evidence="3 10">Belongs to the ATG5 family.</text>
</comment>
<comment type="caution">
    <text evidence="14">The sequence shown here is derived from an EMBL/GenBank/DDBJ whole genome shotgun (WGS) entry which is preliminary data.</text>
</comment>
<evidence type="ECO:0000313" key="15">
    <source>
        <dbReference type="Proteomes" id="UP000549394"/>
    </source>
</evidence>
<dbReference type="Gene3D" id="3.10.20.90">
    <property type="entry name" value="Phosphatidylinositol 3-kinase Catalytic Subunit, Chain A, domain 1"/>
    <property type="match status" value="1"/>
</dbReference>
<comment type="function">
    <text evidence="10">Involved in autophagic vesicle formation.</text>
</comment>
<evidence type="ECO:0000256" key="10">
    <source>
        <dbReference type="RuleBase" id="RU361202"/>
    </source>
</evidence>
<evidence type="ECO:0000256" key="3">
    <source>
        <dbReference type="ARBA" id="ARBA00006910"/>
    </source>
</evidence>
<evidence type="ECO:0000256" key="9">
    <source>
        <dbReference type="ARBA" id="ARBA00023136"/>
    </source>
</evidence>
<reference evidence="14 15" key="1">
    <citation type="submission" date="2020-08" db="EMBL/GenBank/DDBJ databases">
        <authorList>
            <person name="Hejnol A."/>
        </authorList>
    </citation>
    <scope>NUCLEOTIDE SEQUENCE [LARGE SCALE GENOMIC DNA]</scope>
</reference>
<evidence type="ECO:0000256" key="7">
    <source>
        <dbReference type="ARBA" id="ARBA00022843"/>
    </source>
</evidence>
<keyword evidence="6 10" id="KW-1017">Isopeptide bond</keyword>
<feature type="domain" description="Autophagy protein ATG5 alpha-helical bundle region" evidence="12">
    <location>
        <begin position="120"/>
        <end position="175"/>
    </location>
</feature>
<feature type="domain" description="Autophagy protein ATG5 UblA" evidence="13">
    <location>
        <begin position="11"/>
        <end position="106"/>
    </location>
</feature>
<dbReference type="Pfam" id="PF20638">
    <property type="entry name" value="ATG5_UblA"/>
    <property type="match status" value="1"/>
</dbReference>
<dbReference type="InterPro" id="IPR048940">
    <property type="entry name" value="ATG5_HBR"/>
</dbReference>
<dbReference type="GO" id="GO:0006995">
    <property type="term" value="P:cellular response to nitrogen starvation"/>
    <property type="evidence" value="ECO:0007669"/>
    <property type="project" value="TreeGrafter"/>
</dbReference>
<keyword evidence="7 10" id="KW-0832">Ubl conjugation</keyword>
<dbReference type="PANTHER" id="PTHR13040">
    <property type="entry name" value="AUTOPHAGY PROTEIN 5"/>
    <property type="match status" value="1"/>
</dbReference>
<dbReference type="GO" id="GO:0000422">
    <property type="term" value="P:autophagy of mitochondrion"/>
    <property type="evidence" value="ECO:0007669"/>
    <property type="project" value="TreeGrafter"/>
</dbReference>
<accession>A0A7I8VAW0</accession>
<dbReference type="InterPro" id="IPR042527">
    <property type="entry name" value="Atg5_UblA_dom_sf"/>
</dbReference>
<dbReference type="Pfam" id="PF20637">
    <property type="entry name" value="ATG5_HBR"/>
    <property type="match status" value="1"/>
</dbReference>
<evidence type="ECO:0000256" key="6">
    <source>
        <dbReference type="ARBA" id="ARBA00022499"/>
    </source>
</evidence>
<dbReference type="InterPro" id="IPR007239">
    <property type="entry name" value="Atg5"/>
</dbReference>